<name>A0A8H6VU96_9AGAR</name>
<evidence type="ECO:0000313" key="3">
    <source>
        <dbReference type="Proteomes" id="UP000636479"/>
    </source>
</evidence>
<protein>
    <submittedName>
        <fullName evidence="2">Uncharacterized protein</fullName>
    </submittedName>
</protein>
<dbReference type="GeneID" id="59351446"/>
<dbReference type="EMBL" id="JACAZF010000012">
    <property type="protein sequence ID" value="KAF7292171.1"/>
    <property type="molecule type" value="Genomic_DNA"/>
</dbReference>
<organism evidence="2 3">
    <name type="scientific">Mycena indigotica</name>
    <dbReference type="NCBI Taxonomy" id="2126181"/>
    <lineage>
        <taxon>Eukaryota</taxon>
        <taxon>Fungi</taxon>
        <taxon>Dikarya</taxon>
        <taxon>Basidiomycota</taxon>
        <taxon>Agaricomycotina</taxon>
        <taxon>Agaricomycetes</taxon>
        <taxon>Agaricomycetidae</taxon>
        <taxon>Agaricales</taxon>
        <taxon>Marasmiineae</taxon>
        <taxon>Mycenaceae</taxon>
        <taxon>Mycena</taxon>
    </lineage>
</organism>
<dbReference type="AlphaFoldDB" id="A0A8H6VU96"/>
<proteinExistence type="predicted"/>
<feature type="compositionally biased region" description="Pro residues" evidence="1">
    <location>
        <begin position="195"/>
        <end position="211"/>
    </location>
</feature>
<keyword evidence="3" id="KW-1185">Reference proteome</keyword>
<gene>
    <name evidence="2" type="ORF">MIND_01244200</name>
</gene>
<comment type="caution">
    <text evidence="2">The sequence shown here is derived from an EMBL/GenBank/DDBJ whole genome shotgun (WGS) entry which is preliminary data.</text>
</comment>
<evidence type="ECO:0000256" key="1">
    <source>
        <dbReference type="SAM" id="MobiDB-lite"/>
    </source>
</evidence>
<accession>A0A8H6VU96</accession>
<sequence length="243" mass="27166">MSMSSKKTRHIATRNFHLPDACASIASHYLPFQVPITYASVPTSELPNAYLPCHSVAAIQASDIPPYQRCLPARRSTGLLLIYVYLSSKPPESATTVTLPRWVLDAWFSSARATSERRRHEIDTPTPRIVVRPVTGAGDYRPMICRYHPDGGGLPGCRPDRRGRVYAMHDGWPASTADRRRVRRALTHIAPVYVPPRPPTSWPQPQRPTVPEPRTARSASSPLYPKCAISSPCWFIDLITHPQ</sequence>
<feature type="region of interest" description="Disordered" evidence="1">
    <location>
        <begin position="195"/>
        <end position="221"/>
    </location>
</feature>
<reference evidence="2" key="1">
    <citation type="submission" date="2020-05" db="EMBL/GenBank/DDBJ databases">
        <title>Mycena genomes resolve the evolution of fungal bioluminescence.</title>
        <authorList>
            <person name="Tsai I.J."/>
        </authorList>
    </citation>
    <scope>NUCLEOTIDE SEQUENCE</scope>
    <source>
        <strain evidence="2">171206Taipei</strain>
    </source>
</reference>
<evidence type="ECO:0000313" key="2">
    <source>
        <dbReference type="EMBL" id="KAF7292171.1"/>
    </source>
</evidence>
<dbReference type="RefSeq" id="XP_037214898.1">
    <property type="nucleotide sequence ID" value="XM_037368930.1"/>
</dbReference>
<dbReference type="Proteomes" id="UP000636479">
    <property type="component" value="Unassembled WGS sequence"/>
</dbReference>